<dbReference type="PANTHER" id="PTHR33371:SF4">
    <property type="entry name" value="INTERMEMBRANE PHOSPHOLIPID TRANSPORT SYSTEM BINDING PROTEIN MLAD"/>
    <property type="match status" value="1"/>
</dbReference>
<dbReference type="Pfam" id="PF02470">
    <property type="entry name" value="MlaD"/>
    <property type="match status" value="1"/>
</dbReference>
<keyword evidence="1" id="KW-0812">Transmembrane</keyword>
<name>A0A4R8IU03_9GAMM</name>
<proteinExistence type="predicted"/>
<dbReference type="InterPro" id="IPR003399">
    <property type="entry name" value="Mce/MlaD"/>
</dbReference>
<keyword evidence="1" id="KW-0472">Membrane</keyword>
<keyword evidence="4" id="KW-1185">Reference proteome</keyword>
<comment type="caution">
    <text evidence="3">The sequence shown here is derived from an EMBL/GenBank/DDBJ whole genome shotgun (WGS) entry which is preliminary data.</text>
</comment>
<dbReference type="RefSeq" id="WP_134083758.1">
    <property type="nucleotide sequence ID" value="NZ_SOQX01000004.1"/>
</dbReference>
<keyword evidence="1" id="KW-1133">Transmembrane helix</keyword>
<gene>
    <name evidence="3" type="ORF">EDC23_1845</name>
</gene>
<sequence length="158" mass="17377">MMNSRLVEIWVGIFVAAGLAALFMLAMQVSNLSTYSNDEGYEISARFQDTSGLKVRSPVTMAGVTIGRVKNIHFDEQTFEAVVTLRIEDQYREVLPKDTSASIYTAGLLGEKYVGLEPGGAMKVLGQGDEIRLTQDSLVLEKLIGQFISRFMDDSGDN</sequence>
<dbReference type="GO" id="GO:0005548">
    <property type="term" value="F:phospholipid transporter activity"/>
    <property type="evidence" value="ECO:0007669"/>
    <property type="project" value="TreeGrafter"/>
</dbReference>
<evidence type="ECO:0000313" key="3">
    <source>
        <dbReference type="EMBL" id="TDY01099.1"/>
    </source>
</evidence>
<evidence type="ECO:0000259" key="2">
    <source>
        <dbReference type="Pfam" id="PF02470"/>
    </source>
</evidence>
<feature type="domain" description="Mce/MlaD" evidence="2">
    <location>
        <begin position="40"/>
        <end position="119"/>
    </location>
</feature>
<dbReference type="OrthoDB" id="9788420at2"/>
<dbReference type="PANTHER" id="PTHR33371">
    <property type="entry name" value="INTERMEMBRANE PHOSPHOLIPID TRANSPORT SYSTEM BINDING PROTEIN MLAD-RELATED"/>
    <property type="match status" value="1"/>
</dbReference>
<organism evidence="3 4">
    <name type="scientific">Thiohalophilus thiocyanatoxydans</name>
    <dbReference type="NCBI Taxonomy" id="381308"/>
    <lineage>
        <taxon>Bacteria</taxon>
        <taxon>Pseudomonadati</taxon>
        <taxon>Pseudomonadota</taxon>
        <taxon>Gammaproteobacteria</taxon>
        <taxon>Thiohalomonadales</taxon>
        <taxon>Thiohalophilaceae</taxon>
        <taxon>Thiohalophilus</taxon>
    </lineage>
</organism>
<protein>
    <submittedName>
        <fullName evidence="3">Phospholipid/cholesterol/gamma-HCH transport system substrate-binding protein</fullName>
    </submittedName>
</protein>
<dbReference type="AlphaFoldDB" id="A0A4R8IU03"/>
<dbReference type="GO" id="GO:0005543">
    <property type="term" value="F:phospholipid binding"/>
    <property type="evidence" value="ECO:0007669"/>
    <property type="project" value="TreeGrafter"/>
</dbReference>
<dbReference type="InterPro" id="IPR030970">
    <property type="entry name" value="ABC_MlaD"/>
</dbReference>
<evidence type="ECO:0000313" key="4">
    <source>
        <dbReference type="Proteomes" id="UP000294914"/>
    </source>
</evidence>
<dbReference type="InterPro" id="IPR052336">
    <property type="entry name" value="MlaD_Phospholipid_Transporter"/>
</dbReference>
<dbReference type="NCBIfam" id="TIGR04430">
    <property type="entry name" value="OM_asym_MlaD"/>
    <property type="match status" value="1"/>
</dbReference>
<feature type="transmembrane region" description="Helical" evidence="1">
    <location>
        <begin position="7"/>
        <end position="27"/>
    </location>
</feature>
<accession>A0A4R8IU03</accession>
<reference evidence="3 4" key="1">
    <citation type="submission" date="2019-03" db="EMBL/GenBank/DDBJ databases">
        <title>Genomic Encyclopedia of Type Strains, Phase IV (KMG-IV): sequencing the most valuable type-strain genomes for metagenomic binning, comparative biology and taxonomic classification.</title>
        <authorList>
            <person name="Goeker M."/>
        </authorList>
    </citation>
    <scope>NUCLEOTIDE SEQUENCE [LARGE SCALE GENOMIC DNA]</scope>
    <source>
        <strain evidence="3 4">DSM 16326</strain>
    </source>
</reference>
<evidence type="ECO:0000256" key="1">
    <source>
        <dbReference type="SAM" id="Phobius"/>
    </source>
</evidence>
<dbReference type="EMBL" id="SOQX01000004">
    <property type="protein sequence ID" value="TDY01099.1"/>
    <property type="molecule type" value="Genomic_DNA"/>
</dbReference>
<dbReference type="Proteomes" id="UP000294914">
    <property type="component" value="Unassembled WGS sequence"/>
</dbReference>